<dbReference type="AlphaFoldDB" id="A0A7W9SM99"/>
<feature type="transmembrane region" description="Helical" evidence="1">
    <location>
        <begin position="6"/>
        <end position="29"/>
    </location>
</feature>
<evidence type="ECO:0008006" key="4">
    <source>
        <dbReference type="Google" id="ProtNLM"/>
    </source>
</evidence>
<accession>A0A7W9SM99</accession>
<reference evidence="2 3" key="1">
    <citation type="submission" date="2020-08" db="EMBL/GenBank/DDBJ databases">
        <title>Genomic Encyclopedia of Type Strains, Phase IV (KMG-IV): sequencing the most valuable type-strain genomes for metagenomic binning, comparative biology and taxonomic classification.</title>
        <authorList>
            <person name="Goeker M."/>
        </authorList>
    </citation>
    <scope>NUCLEOTIDE SEQUENCE [LARGE SCALE GENOMIC DNA]</scope>
    <source>
        <strain evidence="2 3">DSM 23562</strain>
    </source>
</reference>
<dbReference type="EMBL" id="JACHGW010000001">
    <property type="protein sequence ID" value="MBB6049257.1"/>
    <property type="molecule type" value="Genomic_DNA"/>
</dbReference>
<keyword evidence="1" id="KW-0812">Transmembrane</keyword>
<dbReference type="Proteomes" id="UP000520814">
    <property type="component" value="Unassembled WGS sequence"/>
</dbReference>
<proteinExistence type="predicted"/>
<keyword evidence="1" id="KW-0472">Membrane</keyword>
<evidence type="ECO:0000313" key="2">
    <source>
        <dbReference type="EMBL" id="MBB6049257.1"/>
    </source>
</evidence>
<evidence type="ECO:0000313" key="3">
    <source>
        <dbReference type="Proteomes" id="UP000520814"/>
    </source>
</evidence>
<dbReference type="RefSeq" id="WP_184192868.1">
    <property type="nucleotide sequence ID" value="NZ_JACHGW010000001.1"/>
</dbReference>
<evidence type="ECO:0000256" key="1">
    <source>
        <dbReference type="SAM" id="Phobius"/>
    </source>
</evidence>
<gene>
    <name evidence="2" type="ORF">HNQ39_001019</name>
</gene>
<organism evidence="2 3">
    <name type="scientific">Armatimonas rosea</name>
    <dbReference type="NCBI Taxonomy" id="685828"/>
    <lineage>
        <taxon>Bacteria</taxon>
        <taxon>Bacillati</taxon>
        <taxon>Armatimonadota</taxon>
        <taxon>Armatimonadia</taxon>
        <taxon>Armatimonadales</taxon>
        <taxon>Armatimonadaceae</taxon>
        <taxon>Armatimonas</taxon>
    </lineage>
</organism>
<keyword evidence="3" id="KW-1185">Reference proteome</keyword>
<dbReference type="Gene3D" id="2.40.50.660">
    <property type="match status" value="1"/>
</dbReference>
<keyword evidence="1" id="KW-1133">Transmembrane helix</keyword>
<comment type="caution">
    <text evidence="2">The sequence shown here is derived from an EMBL/GenBank/DDBJ whole genome shotgun (WGS) entry which is preliminary data.</text>
</comment>
<sequence length="113" mass="12476">MNTIHTGSLILLGCVALTALLTFLIASYLRVWRKPLIRCTATVMEKRTASMYHGVGCFVTFAFEGGLQEELAVDTEIYSALQVGQVGPLTRRGTRVLSFEPQAQAQRNTNAQR</sequence>
<name>A0A7W9SM99_ARMRO</name>
<protein>
    <recommendedName>
        <fullName evidence="4">DUF2500 family protein</fullName>
    </recommendedName>
</protein>